<feature type="domain" description="Fido" evidence="2">
    <location>
        <begin position="110"/>
        <end position="256"/>
    </location>
</feature>
<gene>
    <name evidence="3" type="ORF">GCM10009665_50540</name>
</gene>
<accession>A0ABN1WL88</accession>
<proteinExistence type="predicted"/>
<dbReference type="PANTHER" id="PTHR13504:SF38">
    <property type="entry name" value="FIDO DOMAIN-CONTAINING PROTEIN"/>
    <property type="match status" value="1"/>
</dbReference>
<dbReference type="EMBL" id="BAAALF010000106">
    <property type="protein sequence ID" value="GAA1253751.1"/>
    <property type="molecule type" value="Genomic_DNA"/>
</dbReference>
<dbReference type="Gene3D" id="1.10.3290.10">
    <property type="entry name" value="Fido-like domain"/>
    <property type="match status" value="1"/>
</dbReference>
<dbReference type="RefSeq" id="WP_344444266.1">
    <property type="nucleotide sequence ID" value="NZ_BAAALF010000106.1"/>
</dbReference>
<evidence type="ECO:0000256" key="1">
    <source>
        <dbReference type="SAM" id="MobiDB-lite"/>
    </source>
</evidence>
<sequence>MPSGTSPAARRVLPVVPPSDAEAVPAAARREALDALAALSTAAARLADPDLFHRPRVRTKLHRRYVGATDPAELAEQLSAPAENRATAGLLAVHSVREELREQPGRRPCFAPDSLAELHRLLIAADPNIPARGGFHRSRALVTWPDGRAFAIDVAAGEPLRAHVERWHRWGAGTTSPPLDAAALAALGLLTIHPFPDANGRMVRLLSQCDLVAAGLMPGLLLDLDGWVHGHRREHDEALVAGADGDWARWGEVFARAVTETARHRTATVTAYCGLLDTALERVAADPATAAVLEQLRGTPAVSAPWLRERIPYAPQPALDRLRSAGVLAPHPRLPGALVHPELLALLDAPLDAAPPHDAPVGDVPGGAVPLDEGPVTP</sequence>
<organism evidence="3 4">
    <name type="scientific">Kitasatospora nipponensis</name>
    <dbReference type="NCBI Taxonomy" id="258049"/>
    <lineage>
        <taxon>Bacteria</taxon>
        <taxon>Bacillati</taxon>
        <taxon>Actinomycetota</taxon>
        <taxon>Actinomycetes</taxon>
        <taxon>Kitasatosporales</taxon>
        <taxon>Streptomycetaceae</taxon>
        <taxon>Kitasatospora</taxon>
    </lineage>
</organism>
<dbReference type="Proteomes" id="UP001500037">
    <property type="component" value="Unassembled WGS sequence"/>
</dbReference>
<comment type="caution">
    <text evidence="3">The sequence shown here is derived from an EMBL/GenBank/DDBJ whole genome shotgun (WGS) entry which is preliminary data.</text>
</comment>
<dbReference type="Pfam" id="PF02661">
    <property type="entry name" value="Fic"/>
    <property type="match status" value="1"/>
</dbReference>
<evidence type="ECO:0000313" key="3">
    <source>
        <dbReference type="EMBL" id="GAA1253751.1"/>
    </source>
</evidence>
<feature type="region of interest" description="Disordered" evidence="1">
    <location>
        <begin position="356"/>
        <end position="378"/>
    </location>
</feature>
<dbReference type="InterPro" id="IPR036597">
    <property type="entry name" value="Fido-like_dom_sf"/>
</dbReference>
<dbReference type="PROSITE" id="PS51459">
    <property type="entry name" value="FIDO"/>
    <property type="match status" value="1"/>
</dbReference>
<dbReference type="PANTHER" id="PTHR13504">
    <property type="entry name" value="FIDO DOMAIN-CONTAINING PROTEIN DDB_G0283145"/>
    <property type="match status" value="1"/>
</dbReference>
<evidence type="ECO:0000259" key="2">
    <source>
        <dbReference type="PROSITE" id="PS51459"/>
    </source>
</evidence>
<dbReference type="InterPro" id="IPR003812">
    <property type="entry name" value="Fido"/>
</dbReference>
<protein>
    <recommendedName>
        <fullName evidence="2">Fido domain-containing protein</fullName>
    </recommendedName>
</protein>
<reference evidence="3 4" key="1">
    <citation type="journal article" date="2019" name="Int. J. Syst. Evol. Microbiol.">
        <title>The Global Catalogue of Microorganisms (GCM) 10K type strain sequencing project: providing services to taxonomists for standard genome sequencing and annotation.</title>
        <authorList>
            <consortium name="The Broad Institute Genomics Platform"/>
            <consortium name="The Broad Institute Genome Sequencing Center for Infectious Disease"/>
            <person name="Wu L."/>
            <person name="Ma J."/>
        </authorList>
    </citation>
    <scope>NUCLEOTIDE SEQUENCE [LARGE SCALE GENOMIC DNA]</scope>
    <source>
        <strain evidence="3 4">JCM 13004</strain>
    </source>
</reference>
<evidence type="ECO:0000313" key="4">
    <source>
        <dbReference type="Proteomes" id="UP001500037"/>
    </source>
</evidence>
<name>A0ABN1WL88_9ACTN</name>
<dbReference type="InterPro" id="IPR040198">
    <property type="entry name" value="Fido_containing"/>
</dbReference>
<dbReference type="SUPFAM" id="SSF140931">
    <property type="entry name" value="Fic-like"/>
    <property type="match status" value="1"/>
</dbReference>
<keyword evidence="4" id="KW-1185">Reference proteome</keyword>